<dbReference type="GO" id="GO:0015074">
    <property type="term" value="P:DNA integration"/>
    <property type="evidence" value="ECO:0007669"/>
    <property type="project" value="UniProtKB-KW"/>
</dbReference>
<sequence>MTTAGRTFAYCRVSTADQTTENQTLAIKSAGYTLRVNRVVSETISGSVPAMERPGFLSLLNKMEEGDTLVVLKLDRLGRDSIDIQTTIQQLDDAGIRVVSLDLGNTDLTSGAGKLLMQVIAAVAEMERDRIRERTREGLARAKSEGVKLGRPVADDVTAQVLSYRRQGYSQSATATALGISVRTVKRHCAKLEADA</sequence>
<evidence type="ECO:0000313" key="7">
    <source>
        <dbReference type="EMBL" id="NYH08248.1"/>
    </source>
</evidence>
<gene>
    <name evidence="7" type="ORF">GGI52_001291</name>
</gene>
<evidence type="ECO:0000256" key="2">
    <source>
        <dbReference type="ARBA" id="ARBA00023125"/>
    </source>
</evidence>
<evidence type="ECO:0000256" key="5">
    <source>
        <dbReference type="PROSITE-ProRule" id="PRU10137"/>
    </source>
</evidence>
<name>A0A7Y9VU82_9PSED</name>
<feature type="active site" description="O-(5'-phospho-DNA)-serine intermediate" evidence="4 5">
    <location>
        <position position="14"/>
    </location>
</feature>
<dbReference type="SUPFAM" id="SSF46894">
    <property type="entry name" value="C-terminal effector domain of the bipartite response regulators"/>
    <property type="match status" value="1"/>
</dbReference>
<dbReference type="EMBL" id="JACCAT010000001">
    <property type="protein sequence ID" value="NYH08248.1"/>
    <property type="molecule type" value="Genomic_DNA"/>
</dbReference>
<evidence type="ECO:0000259" key="6">
    <source>
        <dbReference type="PROSITE" id="PS51736"/>
    </source>
</evidence>
<reference evidence="7 8" key="1">
    <citation type="submission" date="2020-07" db="EMBL/GenBank/DDBJ databases">
        <title>Exploring microbial biodiversity for novel pathways involved in the catabolism of aromatic compounds derived from lignin.</title>
        <authorList>
            <person name="Elkins J."/>
        </authorList>
    </citation>
    <scope>NUCLEOTIDE SEQUENCE [LARGE SCALE GENOMIC DNA]</scope>
    <source>
        <strain evidence="7 8">VanB</strain>
    </source>
</reference>
<dbReference type="RefSeq" id="WP_179692756.1">
    <property type="nucleotide sequence ID" value="NZ_JACCAT010000001.1"/>
</dbReference>
<protein>
    <submittedName>
        <fullName evidence="7">Putative DNA-invertase from lambdoid prophage Rac</fullName>
    </submittedName>
</protein>
<evidence type="ECO:0000256" key="1">
    <source>
        <dbReference type="ARBA" id="ARBA00022908"/>
    </source>
</evidence>
<dbReference type="Proteomes" id="UP000553035">
    <property type="component" value="Unassembled WGS sequence"/>
</dbReference>
<dbReference type="PROSITE" id="PS51736">
    <property type="entry name" value="RECOMBINASES_3"/>
    <property type="match status" value="1"/>
</dbReference>
<organism evidence="7 8">
    <name type="scientific">Pseudomonas moraviensis</name>
    <dbReference type="NCBI Taxonomy" id="321662"/>
    <lineage>
        <taxon>Bacteria</taxon>
        <taxon>Pseudomonadati</taxon>
        <taxon>Pseudomonadota</taxon>
        <taxon>Gammaproteobacteria</taxon>
        <taxon>Pseudomonadales</taxon>
        <taxon>Pseudomonadaceae</taxon>
        <taxon>Pseudomonas</taxon>
    </lineage>
</organism>
<dbReference type="InterPro" id="IPR036162">
    <property type="entry name" value="Resolvase-like_N_sf"/>
</dbReference>
<dbReference type="GO" id="GO:0003677">
    <property type="term" value="F:DNA binding"/>
    <property type="evidence" value="ECO:0007669"/>
    <property type="project" value="UniProtKB-KW"/>
</dbReference>
<dbReference type="SUPFAM" id="SSF53041">
    <property type="entry name" value="Resolvase-like"/>
    <property type="match status" value="1"/>
</dbReference>
<dbReference type="SMART" id="SM00857">
    <property type="entry name" value="Resolvase"/>
    <property type="match status" value="1"/>
</dbReference>
<comment type="caution">
    <text evidence="7">The sequence shown here is derived from an EMBL/GenBank/DDBJ whole genome shotgun (WGS) entry which is preliminary data.</text>
</comment>
<dbReference type="AlphaFoldDB" id="A0A7Y9VU82"/>
<dbReference type="InterPro" id="IPR036388">
    <property type="entry name" value="WH-like_DNA-bd_sf"/>
</dbReference>
<accession>A0A7Y9VU82</accession>
<dbReference type="InterPro" id="IPR006119">
    <property type="entry name" value="Resolv_N"/>
</dbReference>
<dbReference type="CDD" id="cd03768">
    <property type="entry name" value="SR_ResInv"/>
    <property type="match status" value="1"/>
</dbReference>
<keyword evidence="1" id="KW-0229">DNA integration</keyword>
<dbReference type="GO" id="GO:0000150">
    <property type="term" value="F:DNA strand exchange activity"/>
    <property type="evidence" value="ECO:0007669"/>
    <property type="project" value="InterPro"/>
</dbReference>
<keyword evidence="3" id="KW-0233">DNA recombination</keyword>
<dbReference type="PROSITE" id="PS00397">
    <property type="entry name" value="RECOMBINASES_1"/>
    <property type="match status" value="1"/>
</dbReference>
<dbReference type="PANTHER" id="PTHR30461:SF2">
    <property type="entry name" value="SERINE RECOMBINASE PINE-RELATED"/>
    <property type="match status" value="1"/>
</dbReference>
<dbReference type="GO" id="GO:0006355">
    <property type="term" value="P:regulation of DNA-templated transcription"/>
    <property type="evidence" value="ECO:0007669"/>
    <property type="project" value="InterPro"/>
</dbReference>
<keyword evidence="2" id="KW-0238">DNA-binding</keyword>
<proteinExistence type="predicted"/>
<dbReference type="InterPro" id="IPR006118">
    <property type="entry name" value="Recombinase_CS"/>
</dbReference>
<evidence type="ECO:0000313" key="8">
    <source>
        <dbReference type="Proteomes" id="UP000553035"/>
    </source>
</evidence>
<feature type="domain" description="Resolvase/invertase-type recombinase catalytic" evidence="6">
    <location>
        <begin position="6"/>
        <end position="146"/>
    </location>
</feature>
<dbReference type="Pfam" id="PF00239">
    <property type="entry name" value="Resolvase"/>
    <property type="match status" value="1"/>
</dbReference>
<evidence type="ECO:0000256" key="4">
    <source>
        <dbReference type="PIRSR" id="PIRSR606118-50"/>
    </source>
</evidence>
<dbReference type="InterPro" id="IPR050639">
    <property type="entry name" value="SSR_resolvase"/>
</dbReference>
<dbReference type="Gene3D" id="1.10.10.10">
    <property type="entry name" value="Winged helix-like DNA-binding domain superfamily/Winged helix DNA-binding domain"/>
    <property type="match status" value="1"/>
</dbReference>
<evidence type="ECO:0000256" key="3">
    <source>
        <dbReference type="ARBA" id="ARBA00023172"/>
    </source>
</evidence>
<dbReference type="PROSITE" id="PS00398">
    <property type="entry name" value="RECOMBINASES_2"/>
    <property type="match status" value="1"/>
</dbReference>
<dbReference type="PANTHER" id="PTHR30461">
    <property type="entry name" value="DNA-INVERTASE FROM LAMBDOID PROPHAGE"/>
    <property type="match status" value="1"/>
</dbReference>
<dbReference type="Gene3D" id="3.40.50.1390">
    <property type="entry name" value="Resolvase, N-terminal catalytic domain"/>
    <property type="match status" value="1"/>
</dbReference>
<dbReference type="InterPro" id="IPR016032">
    <property type="entry name" value="Sig_transdc_resp-reg_C-effctor"/>
</dbReference>